<name>A0A6J6V4P5_9ZZZZ</name>
<reference evidence="1" key="1">
    <citation type="submission" date="2020-05" db="EMBL/GenBank/DDBJ databases">
        <authorList>
            <person name="Chiriac C."/>
            <person name="Salcher M."/>
            <person name="Ghai R."/>
            <person name="Kavagutti S V."/>
        </authorList>
    </citation>
    <scope>NUCLEOTIDE SEQUENCE</scope>
</reference>
<protein>
    <submittedName>
        <fullName evidence="1">Unannotated protein</fullName>
    </submittedName>
</protein>
<dbReference type="PANTHER" id="PTHR35841">
    <property type="entry name" value="PHOSPHONATES-BINDING PERIPLASMIC PROTEIN"/>
    <property type="match status" value="1"/>
</dbReference>
<dbReference type="Gene3D" id="3.40.190.10">
    <property type="entry name" value="Periplasmic binding protein-like II"/>
    <property type="match status" value="1"/>
</dbReference>
<evidence type="ECO:0000313" key="1">
    <source>
        <dbReference type="EMBL" id="CAB4767121.1"/>
    </source>
</evidence>
<sequence length="254" mass="28104">MASNSRPIVELGFYPFEDVSWAYDKLWAAVASRCSWLPKKLTRTTNPSNLWLSDIEFVSQTCGWPLVTRLFDKVSVIGAFRQTTPESASHFYRSVVLGRVDGTPFDFQGSIAAVNDFESLSGWISLVSAIHGPQETWRGETKISKSHFESVQMLCRGEADIASIDSVTLAHLRRIDPAAINSLFVICNGPLVPCLPIIAHLSITASQRHDLRQALKEATQDPAIADATSALFIKGFDSLELEDYLPLRSLTANF</sequence>
<proteinExistence type="predicted"/>
<accession>A0A6J6V4P5</accession>
<organism evidence="1">
    <name type="scientific">freshwater metagenome</name>
    <dbReference type="NCBI Taxonomy" id="449393"/>
    <lineage>
        <taxon>unclassified sequences</taxon>
        <taxon>metagenomes</taxon>
        <taxon>ecological metagenomes</taxon>
    </lineage>
</organism>
<dbReference type="PANTHER" id="PTHR35841:SF1">
    <property type="entry name" value="PHOSPHONATES-BINDING PERIPLASMIC PROTEIN"/>
    <property type="match status" value="1"/>
</dbReference>
<dbReference type="EMBL" id="CAEZZK010000237">
    <property type="protein sequence ID" value="CAB4767121.1"/>
    <property type="molecule type" value="Genomic_DNA"/>
</dbReference>
<dbReference type="Pfam" id="PF12974">
    <property type="entry name" value="Phosphonate-bd"/>
    <property type="match status" value="1"/>
</dbReference>
<gene>
    <name evidence="1" type="ORF">UFOPK2855_01093</name>
</gene>
<dbReference type="AlphaFoldDB" id="A0A6J6V4P5"/>